<dbReference type="GO" id="GO:0005992">
    <property type="term" value="P:trehalose biosynthetic process"/>
    <property type="evidence" value="ECO:0007669"/>
    <property type="project" value="InterPro"/>
</dbReference>
<dbReference type="InterPro" id="IPR036412">
    <property type="entry name" value="HAD-like_sf"/>
</dbReference>
<dbReference type="SUPFAM" id="SSF56784">
    <property type="entry name" value="HAD-like"/>
    <property type="match status" value="1"/>
</dbReference>
<dbReference type="Gene3D" id="3.40.50.1000">
    <property type="entry name" value="HAD superfamily/HAD-like"/>
    <property type="match status" value="1"/>
</dbReference>
<dbReference type="InterPro" id="IPR003337">
    <property type="entry name" value="Trehalose_PPase"/>
</dbReference>
<dbReference type="EMBL" id="BARS01017212">
    <property type="protein sequence ID" value="GAF95451.1"/>
    <property type="molecule type" value="Genomic_DNA"/>
</dbReference>
<name>X0U817_9ZZZZ</name>
<evidence type="ECO:0000313" key="2">
    <source>
        <dbReference type="EMBL" id="GAF95451.1"/>
    </source>
</evidence>
<protein>
    <recommendedName>
        <fullName evidence="3">Trehalose-phosphatase</fullName>
    </recommendedName>
</protein>
<evidence type="ECO:0008006" key="3">
    <source>
        <dbReference type="Google" id="ProtNLM"/>
    </source>
</evidence>
<dbReference type="AlphaFoldDB" id="X0U817"/>
<accession>X0U817</accession>
<reference evidence="2" key="1">
    <citation type="journal article" date="2014" name="Front. Microbiol.">
        <title>High frequency of phylogenetically diverse reductive dehalogenase-homologous genes in deep subseafloor sedimentary metagenomes.</title>
        <authorList>
            <person name="Kawai M."/>
            <person name="Futagami T."/>
            <person name="Toyoda A."/>
            <person name="Takaki Y."/>
            <person name="Nishi S."/>
            <person name="Hori S."/>
            <person name="Arai W."/>
            <person name="Tsubouchi T."/>
            <person name="Morono Y."/>
            <person name="Uchiyama I."/>
            <person name="Ito T."/>
            <person name="Fujiyama A."/>
            <person name="Inagaki F."/>
            <person name="Takami H."/>
        </authorList>
    </citation>
    <scope>NUCLEOTIDE SEQUENCE</scope>
    <source>
        <strain evidence="2">Expedition CK06-06</strain>
    </source>
</reference>
<dbReference type="Pfam" id="PF02358">
    <property type="entry name" value="Trehalose_PPase"/>
    <property type="match status" value="1"/>
</dbReference>
<dbReference type="PANTHER" id="PTHR43768:SF3">
    <property type="entry name" value="TREHALOSE 6-PHOSPHATE PHOSPHATASE"/>
    <property type="match status" value="1"/>
</dbReference>
<proteinExistence type="predicted"/>
<evidence type="ECO:0000256" key="1">
    <source>
        <dbReference type="ARBA" id="ARBA00022801"/>
    </source>
</evidence>
<sequence>QLGLILRKQVKVFPGAVLEEKTLSLSLHYRLVKGRSLIRLKKVFSQRIKPYLAARKIKFTVGKKVWELRPPIEWDKGRAVLWLLRKLKSKNLLPVYIGDDLTDEDAFRAVNKIGGISILVGRRKDSSAKYYLKSTKDTEKFLGELTQIGTDKK</sequence>
<dbReference type="PANTHER" id="PTHR43768">
    <property type="entry name" value="TREHALOSE 6-PHOSPHATE PHOSPHATASE"/>
    <property type="match status" value="1"/>
</dbReference>
<comment type="caution">
    <text evidence="2">The sequence shown here is derived from an EMBL/GenBank/DDBJ whole genome shotgun (WGS) entry which is preliminary data.</text>
</comment>
<dbReference type="NCBIfam" id="TIGR00685">
    <property type="entry name" value="T6PP"/>
    <property type="match status" value="1"/>
</dbReference>
<feature type="non-terminal residue" evidence="2">
    <location>
        <position position="1"/>
    </location>
</feature>
<dbReference type="InterPro" id="IPR044651">
    <property type="entry name" value="OTSB-like"/>
</dbReference>
<dbReference type="GO" id="GO:0004805">
    <property type="term" value="F:trehalose-phosphatase activity"/>
    <property type="evidence" value="ECO:0007669"/>
    <property type="project" value="InterPro"/>
</dbReference>
<organism evidence="2">
    <name type="scientific">marine sediment metagenome</name>
    <dbReference type="NCBI Taxonomy" id="412755"/>
    <lineage>
        <taxon>unclassified sequences</taxon>
        <taxon>metagenomes</taxon>
        <taxon>ecological metagenomes</taxon>
    </lineage>
</organism>
<keyword evidence="1" id="KW-0378">Hydrolase</keyword>
<gene>
    <name evidence="2" type="ORF">S01H1_28190</name>
</gene>
<dbReference type="InterPro" id="IPR023214">
    <property type="entry name" value="HAD_sf"/>
</dbReference>